<dbReference type="SUPFAM" id="SSF53067">
    <property type="entry name" value="Actin-like ATPase domain"/>
    <property type="match status" value="1"/>
</dbReference>
<dbReference type="AlphaFoldDB" id="A0A6I5N1N3"/>
<comment type="caution">
    <text evidence="3">The sequence shown here is derived from an EMBL/GenBank/DDBJ whole genome shotgun (WGS) entry which is preliminary data.</text>
</comment>
<keyword evidence="4" id="KW-1185">Reference proteome</keyword>
<dbReference type="Proteomes" id="UP000469292">
    <property type="component" value="Unassembled WGS sequence"/>
</dbReference>
<name>A0A6I5N1N3_9BIFI</name>
<dbReference type="InterPro" id="IPR043129">
    <property type="entry name" value="ATPase_NBD"/>
</dbReference>
<evidence type="ECO:0000256" key="2">
    <source>
        <dbReference type="SAM" id="MobiDB-lite"/>
    </source>
</evidence>
<proteinExistence type="inferred from homology"/>
<dbReference type="PANTHER" id="PTHR18964">
    <property type="entry name" value="ROK (REPRESSOR, ORF, KINASE) FAMILY"/>
    <property type="match status" value="1"/>
</dbReference>
<dbReference type="EMBL" id="VYSG01000002">
    <property type="protein sequence ID" value="NEG70065.1"/>
    <property type="molecule type" value="Genomic_DNA"/>
</dbReference>
<dbReference type="RefSeq" id="WP_163227667.1">
    <property type="nucleotide sequence ID" value="NZ_VYSG01000002.1"/>
</dbReference>
<accession>A0A6I5N1N3</accession>
<comment type="similarity">
    <text evidence="1">Belongs to the ROK (NagC/XylR) family.</text>
</comment>
<dbReference type="InterPro" id="IPR000600">
    <property type="entry name" value="ROK"/>
</dbReference>
<protein>
    <submittedName>
        <fullName evidence="3">ROK family protein</fullName>
    </submittedName>
</protein>
<evidence type="ECO:0000313" key="4">
    <source>
        <dbReference type="Proteomes" id="UP000469292"/>
    </source>
</evidence>
<evidence type="ECO:0000256" key="1">
    <source>
        <dbReference type="ARBA" id="ARBA00006479"/>
    </source>
</evidence>
<dbReference type="InterPro" id="IPR036388">
    <property type="entry name" value="WH-like_DNA-bd_sf"/>
</dbReference>
<gene>
    <name evidence="3" type="ORF">F6S87_05570</name>
</gene>
<feature type="region of interest" description="Disordered" evidence="2">
    <location>
        <begin position="1"/>
        <end position="22"/>
    </location>
</feature>
<sequence>MSDPTTGILTFDTKGQKASPSDVRRKNRSVIFSLLFPNTDRSRAELGRLTGLSRVAVSDVVSGMLDAGLIRESGFESSSTGKGKRATLLGVDTTRLRIISLDLSQAQLIQCAVTDLLGRPLERMEVALGPDNTVEVDAIIQLVDQLRADVDRGNIIGIGIAVPGVVEDGVIRQSTQLGWRDVDLRGLLETRFGVPVTIVNDTVASMLAERFFGSAGPNLLFIKNDRGIGAATLIDDKIVVGDNHAAGEIGHVAIDPVDGPDCPCGKRGCLEMLVSAVAIRERLRTASSEDERIALIEDAGRRFAAALAMPIGLLDIADVCVYGPPDVINNTFLDAGNEEFKRTSASMFHPDTSMRRCQLGADIALRGAAIAVVRDYIAQ</sequence>
<dbReference type="SUPFAM" id="SSF46785">
    <property type="entry name" value="Winged helix' DNA-binding domain"/>
    <property type="match status" value="1"/>
</dbReference>
<dbReference type="PANTHER" id="PTHR18964:SF149">
    <property type="entry name" value="BIFUNCTIONAL UDP-N-ACETYLGLUCOSAMINE 2-EPIMERASE_N-ACETYLMANNOSAMINE KINASE"/>
    <property type="match status" value="1"/>
</dbReference>
<organism evidence="3 4">
    <name type="scientific">Bifidobacterium choloepi</name>
    <dbReference type="NCBI Taxonomy" id="2614131"/>
    <lineage>
        <taxon>Bacteria</taxon>
        <taxon>Bacillati</taxon>
        <taxon>Actinomycetota</taxon>
        <taxon>Actinomycetes</taxon>
        <taxon>Bifidobacteriales</taxon>
        <taxon>Bifidobacteriaceae</taxon>
        <taxon>Bifidobacterium</taxon>
    </lineage>
</organism>
<reference evidence="3 4" key="1">
    <citation type="submission" date="2019-09" db="EMBL/GenBank/DDBJ databases">
        <title>Phylogenetic characterization of a novel taxon of the genus Bifidobacterium: Bifidobacterium choloepi sp. nov.</title>
        <authorList>
            <person name="Modesto M."/>
            <person name="Satti M."/>
        </authorList>
    </citation>
    <scope>NUCLEOTIDE SEQUENCE [LARGE SCALE GENOMIC DNA]</scope>
    <source>
        <strain evidence="3 4">BRDM6</strain>
    </source>
</reference>
<dbReference type="Gene3D" id="3.30.420.40">
    <property type="match status" value="2"/>
</dbReference>
<evidence type="ECO:0000313" key="3">
    <source>
        <dbReference type="EMBL" id="NEG70065.1"/>
    </source>
</evidence>
<dbReference type="Pfam" id="PF00480">
    <property type="entry name" value="ROK"/>
    <property type="match status" value="1"/>
</dbReference>
<dbReference type="InterPro" id="IPR036390">
    <property type="entry name" value="WH_DNA-bd_sf"/>
</dbReference>
<dbReference type="Gene3D" id="1.10.10.10">
    <property type="entry name" value="Winged helix-like DNA-binding domain superfamily/Winged helix DNA-binding domain"/>
    <property type="match status" value="1"/>
</dbReference>